<proteinExistence type="predicted"/>
<dbReference type="InterPro" id="IPR003406">
    <property type="entry name" value="Glyco_trans_14"/>
</dbReference>
<evidence type="ECO:0000256" key="3">
    <source>
        <dbReference type="ARBA" id="ARBA00022679"/>
    </source>
</evidence>
<keyword evidence="5" id="KW-0325">Glycoprotein</keyword>
<keyword evidence="4 7" id="KW-0472">Membrane</keyword>
<dbReference type="PANTHER" id="PTHR31042:SF8">
    <property type="entry name" value="CORE-2_I-BRANCHING BETA-1,6-N-ACETYLGLUCOSAMINYLTRANSFERASE FAMILY PROTEIN"/>
    <property type="match status" value="1"/>
</dbReference>
<keyword evidence="7" id="KW-0812">Transmembrane</keyword>
<sequence>MIHSKLKSLGRSGSQLSLRPAGRTPEATSLPLPNPGPSPKPCNRNWKWKGLAAVLVGAVLLGAWCAFTLDTRQLDRAQRLVRQASRRDIEAGAEAGNYTFPGLLSRASDCARSLALPQVALLFLVRGPMPHEVTWTAWLDQLAGLLPAAVAEEGALPACPTDPTPGLHPSLARQHLFTLYVHSRRGASPGYRPGSLFHGTELAPDDRVEAEWGGHSLVTATKALLGRALEEPLNAKFLLVSETTLPMYSPHMVYRQLLSSPKSSLNACNESHWYRAADQRWVPEFESASLKLHHWRKSWQWFALSRVHARLVVADVEVEAQFQQHCRPSWVPEWRTFRVCYSDEHYIPTLLAVHGLDNETDCSGSTTDANWDRRADKYSPHPYEYTRWDIRLGLLAAVRRSSLAQCAHGERENRSVRGGFLQLGQDPAPSPEDIAAAARRAAGFAPLGRDCPLLARKFGEGVVAQALALFLRCHPSIGVLNGGDCRDGRGLSHRLASAALPWAAAAAVCSAAALLSGAMALLLQALFLQHLAEHAPHDAPQV</sequence>
<organism evidence="8 9">
    <name type="scientific">Auxenochlorella protothecoides</name>
    <name type="common">Green microalga</name>
    <name type="synonym">Chlorella protothecoides</name>
    <dbReference type="NCBI Taxonomy" id="3075"/>
    <lineage>
        <taxon>Eukaryota</taxon>
        <taxon>Viridiplantae</taxon>
        <taxon>Chlorophyta</taxon>
        <taxon>core chlorophytes</taxon>
        <taxon>Trebouxiophyceae</taxon>
        <taxon>Chlorellales</taxon>
        <taxon>Chlorellaceae</taxon>
        <taxon>Auxenochlorella</taxon>
    </lineage>
</organism>
<evidence type="ECO:0000256" key="1">
    <source>
        <dbReference type="ARBA" id="ARBA00004606"/>
    </source>
</evidence>
<keyword evidence="3" id="KW-0808">Transferase</keyword>
<dbReference type="PANTHER" id="PTHR31042">
    <property type="entry name" value="CORE-2/I-BRANCHING BETA-1,6-N-ACETYLGLUCOSAMINYLTRANSFERASE FAMILY PROTEIN-RELATED"/>
    <property type="match status" value="1"/>
</dbReference>
<accession>A0A3M7L021</accession>
<gene>
    <name evidence="8" type="ORF">APUTEX25_000102</name>
</gene>
<keyword evidence="2" id="KW-0328">Glycosyltransferase</keyword>
<feature type="transmembrane region" description="Helical" evidence="7">
    <location>
        <begin position="50"/>
        <end position="69"/>
    </location>
</feature>
<evidence type="ECO:0000256" key="2">
    <source>
        <dbReference type="ARBA" id="ARBA00022676"/>
    </source>
</evidence>
<dbReference type="GO" id="GO:0016757">
    <property type="term" value="F:glycosyltransferase activity"/>
    <property type="evidence" value="ECO:0007669"/>
    <property type="project" value="UniProtKB-KW"/>
</dbReference>
<dbReference type="Proteomes" id="UP000279271">
    <property type="component" value="Unassembled WGS sequence"/>
</dbReference>
<evidence type="ECO:0000256" key="4">
    <source>
        <dbReference type="ARBA" id="ARBA00023136"/>
    </source>
</evidence>
<feature type="compositionally biased region" description="Low complexity" evidence="6">
    <location>
        <begin position="9"/>
        <end position="19"/>
    </location>
</feature>
<feature type="region of interest" description="Disordered" evidence="6">
    <location>
        <begin position="1"/>
        <end position="41"/>
    </location>
</feature>
<reference evidence="9" key="1">
    <citation type="journal article" date="2018" name="Algal Res.">
        <title>Characterization of plant carbon substrate utilization by Auxenochlorella protothecoides.</title>
        <authorList>
            <person name="Vogler B.W."/>
            <person name="Starkenburg S.R."/>
            <person name="Sudasinghe N."/>
            <person name="Schambach J.Y."/>
            <person name="Rollin J.A."/>
            <person name="Pattathil S."/>
            <person name="Barry A.N."/>
        </authorList>
    </citation>
    <scope>NUCLEOTIDE SEQUENCE [LARGE SCALE GENOMIC DNA]</scope>
    <source>
        <strain evidence="9">UTEX 25</strain>
    </source>
</reference>
<evidence type="ECO:0000256" key="6">
    <source>
        <dbReference type="SAM" id="MobiDB-lite"/>
    </source>
</evidence>
<keyword evidence="7" id="KW-1133">Transmembrane helix</keyword>
<evidence type="ECO:0000256" key="7">
    <source>
        <dbReference type="SAM" id="Phobius"/>
    </source>
</evidence>
<evidence type="ECO:0000313" key="8">
    <source>
        <dbReference type="EMBL" id="RMZ55519.1"/>
    </source>
</evidence>
<protein>
    <submittedName>
        <fullName evidence="8">Uncharacterized protein</fullName>
    </submittedName>
</protein>
<evidence type="ECO:0000256" key="5">
    <source>
        <dbReference type="ARBA" id="ARBA00023180"/>
    </source>
</evidence>
<dbReference type="AlphaFoldDB" id="A0A3M7L021"/>
<comment type="subcellular location">
    <subcellularLocation>
        <location evidence="1">Membrane</location>
        <topology evidence="1">Single-pass type II membrane protein</topology>
    </subcellularLocation>
</comment>
<name>A0A3M7L021_AUXPR</name>
<dbReference type="EMBL" id="QOKY01000160">
    <property type="protein sequence ID" value="RMZ55519.1"/>
    <property type="molecule type" value="Genomic_DNA"/>
</dbReference>
<evidence type="ECO:0000313" key="9">
    <source>
        <dbReference type="Proteomes" id="UP000279271"/>
    </source>
</evidence>
<dbReference type="InterPro" id="IPR044174">
    <property type="entry name" value="BC10-like"/>
</dbReference>
<dbReference type="Pfam" id="PF02485">
    <property type="entry name" value="Branch"/>
    <property type="match status" value="1"/>
</dbReference>
<comment type="caution">
    <text evidence="8">The sequence shown here is derived from an EMBL/GenBank/DDBJ whole genome shotgun (WGS) entry which is preliminary data.</text>
</comment>
<dbReference type="GO" id="GO:0016020">
    <property type="term" value="C:membrane"/>
    <property type="evidence" value="ECO:0007669"/>
    <property type="project" value="UniProtKB-SubCell"/>
</dbReference>